<dbReference type="GO" id="GO:0036159">
    <property type="term" value="P:inner dynein arm assembly"/>
    <property type="evidence" value="ECO:0007669"/>
    <property type="project" value="TreeGrafter"/>
</dbReference>
<comment type="subcellular location">
    <subcellularLocation>
        <location evidence="1">Cytoplasm</location>
    </subcellularLocation>
</comment>
<keyword evidence="8" id="KW-1185">Reference proteome</keyword>
<reference evidence="7" key="1">
    <citation type="submission" date="2025-08" db="UniProtKB">
        <authorList>
            <consortium name="Ensembl"/>
        </authorList>
    </citation>
    <scope>IDENTIFICATION</scope>
</reference>
<dbReference type="GO" id="GO:0045504">
    <property type="term" value="F:dynein heavy chain binding"/>
    <property type="evidence" value="ECO:0007669"/>
    <property type="project" value="TreeGrafter"/>
</dbReference>
<name>A0A3Q3W1N0_MOLML</name>
<dbReference type="GO" id="GO:0045503">
    <property type="term" value="F:dynein light chain binding"/>
    <property type="evidence" value="ECO:0007669"/>
    <property type="project" value="TreeGrafter"/>
</dbReference>
<evidence type="ECO:0000256" key="1">
    <source>
        <dbReference type="ARBA" id="ARBA00004496"/>
    </source>
</evidence>
<dbReference type="Ensembl" id="ENSMMOT00000002299.1">
    <property type="protein sequence ID" value="ENSMMOP00000002259.1"/>
    <property type="gene ID" value="ENSMMOG00000001841.1"/>
</dbReference>
<proteinExistence type="predicted"/>
<reference evidence="7" key="2">
    <citation type="submission" date="2025-09" db="UniProtKB">
        <authorList>
            <consortium name="Ensembl"/>
        </authorList>
    </citation>
    <scope>IDENTIFICATION</scope>
</reference>
<dbReference type="PANTHER" id="PTHR12442">
    <property type="entry name" value="DYNEIN INTERMEDIATE CHAIN"/>
    <property type="match status" value="1"/>
</dbReference>
<organism evidence="7 8">
    <name type="scientific">Mola mola</name>
    <name type="common">Ocean sunfish</name>
    <name type="synonym">Tetraodon mola</name>
    <dbReference type="NCBI Taxonomy" id="94237"/>
    <lineage>
        <taxon>Eukaryota</taxon>
        <taxon>Metazoa</taxon>
        <taxon>Chordata</taxon>
        <taxon>Craniata</taxon>
        <taxon>Vertebrata</taxon>
        <taxon>Euteleostomi</taxon>
        <taxon>Actinopterygii</taxon>
        <taxon>Neopterygii</taxon>
        <taxon>Teleostei</taxon>
        <taxon>Neoteleostei</taxon>
        <taxon>Acanthomorphata</taxon>
        <taxon>Eupercaria</taxon>
        <taxon>Tetraodontiformes</taxon>
        <taxon>Molidae</taxon>
        <taxon>Mola</taxon>
    </lineage>
</organism>
<dbReference type="Gene3D" id="2.130.10.10">
    <property type="entry name" value="YVTN repeat-like/Quinoprotein amine dehydrogenase"/>
    <property type="match status" value="2"/>
</dbReference>
<feature type="region of interest" description="Disordered" evidence="5">
    <location>
        <begin position="1"/>
        <end position="20"/>
    </location>
</feature>
<keyword evidence="2" id="KW-0963">Cytoplasm</keyword>
<keyword evidence="6" id="KW-1133">Transmembrane helix</keyword>
<protein>
    <submittedName>
        <fullName evidence="7">Uncharacterized protein</fullName>
    </submittedName>
</protein>
<dbReference type="InterPro" id="IPR001680">
    <property type="entry name" value="WD40_rpt"/>
</dbReference>
<evidence type="ECO:0000313" key="8">
    <source>
        <dbReference type="Proteomes" id="UP000261620"/>
    </source>
</evidence>
<dbReference type="InterPro" id="IPR036322">
    <property type="entry name" value="WD40_repeat_dom_sf"/>
</dbReference>
<dbReference type="Proteomes" id="UP000261620">
    <property type="component" value="Unplaced"/>
</dbReference>
<evidence type="ECO:0000256" key="3">
    <source>
        <dbReference type="ARBA" id="ARBA00022574"/>
    </source>
</evidence>
<dbReference type="GO" id="GO:0036156">
    <property type="term" value="C:inner dynein arm"/>
    <property type="evidence" value="ECO:0007669"/>
    <property type="project" value="TreeGrafter"/>
</dbReference>
<evidence type="ECO:0000256" key="2">
    <source>
        <dbReference type="ARBA" id="ARBA00022490"/>
    </source>
</evidence>
<evidence type="ECO:0000313" key="7">
    <source>
        <dbReference type="Ensembl" id="ENSMMOP00000002259.1"/>
    </source>
</evidence>
<keyword evidence="3" id="KW-0853">WD repeat</keyword>
<feature type="transmembrane region" description="Helical" evidence="6">
    <location>
        <begin position="256"/>
        <end position="278"/>
    </location>
</feature>
<dbReference type="SUPFAM" id="SSF50978">
    <property type="entry name" value="WD40 repeat-like"/>
    <property type="match status" value="1"/>
</dbReference>
<evidence type="ECO:0000256" key="6">
    <source>
        <dbReference type="SAM" id="Phobius"/>
    </source>
</evidence>
<keyword evidence="6" id="KW-0812">Transmembrane</keyword>
<dbReference type="InterPro" id="IPR015943">
    <property type="entry name" value="WD40/YVTN_repeat-like_dom_sf"/>
</dbReference>
<accession>A0A3Q3W1N0</accession>
<keyword evidence="6" id="KW-0472">Membrane</keyword>
<dbReference type="PANTHER" id="PTHR12442:SF5">
    <property type="entry name" value="DYNEIN AXONEMAL INTERMEDIATE CHAIN 3"/>
    <property type="match status" value="1"/>
</dbReference>
<dbReference type="SMART" id="SM00320">
    <property type="entry name" value="WD40"/>
    <property type="match status" value="3"/>
</dbReference>
<evidence type="ECO:0000256" key="4">
    <source>
        <dbReference type="ARBA" id="ARBA00022737"/>
    </source>
</evidence>
<dbReference type="InterPro" id="IPR050687">
    <property type="entry name" value="Dynein_IC"/>
</dbReference>
<dbReference type="AlphaFoldDB" id="A0A3Q3W1N0"/>
<dbReference type="GO" id="GO:0060294">
    <property type="term" value="P:cilium movement involved in cell motility"/>
    <property type="evidence" value="ECO:0007669"/>
    <property type="project" value="TreeGrafter"/>
</dbReference>
<sequence length="748" mass="85031">MPPKKGKKGKRSPSRKRKGKAKRIEFLLPIMLLPCIDCELSRQGHPDDILPLVLTSVTQDLFGCVADENVTGESPYKLLKKDDIIQDIKTRAAVSDFSPMKQTVLDYPEDEMLLVFDSDFTYGQCFYMVLTPEAKDRILNPPQPETQETSDDEIIKTPEPKEWVSLGSEREVDEESVKESKKVFSRVRRKFGEPVCFSDRNAADVRDGLVECVSYQDSRFNIRLMQRDCGMQAIPKVDSSSSQTQRKKDSNVDFPAAMFIHFMMMCVLYMVGMVAVALRDKKENNLNDSGTLAHRPSLILFYSFSDPCEPQLLLECPDDILAFEFCPCDPNIIVGGCINGQVVLWDISAQATHLQESDKKVSNKTPVVRFCAVSALESRHKAPITDVHWLPPTFEVHRAEGHRGKMFLIFITLMFWDLRLQKGSSHLMSDNKQRVDQKTQVIPHSVSNVFKYLDQTWNPFFTVMPGLKMLYKAISCQNLIDKKSTNIAKEGDDTSEVISDYSQMRIPSADTIPVLDDISTKLYIGTEVNIPSRIIKLTTSSSKPLHCFNVHHWLVNTVQRSPFLKDIILTAGDSNFAIWKDDVMEGPIFLSPHSEQVCTAACWSLSRPAVFFIGKENGSIDVWNLLEKTSEPTHVQEHITNGRITYVKSWMLSCEFLASYNDHVGETGRSFGKHTFCCVRSFAKYYFMALIRLVFFFFFCHKDPKKGKIIVEENEEANMKEYSDHLALEKSILKEIGMLPATADTQDI</sequence>
<dbReference type="STRING" id="94237.ENSMMOP00000002259"/>
<feature type="region of interest" description="Disordered" evidence="5">
    <location>
        <begin position="137"/>
        <end position="160"/>
    </location>
</feature>
<evidence type="ECO:0000256" key="5">
    <source>
        <dbReference type="SAM" id="MobiDB-lite"/>
    </source>
</evidence>
<keyword evidence="4" id="KW-0677">Repeat</keyword>